<evidence type="ECO:0000313" key="2">
    <source>
        <dbReference type="Proteomes" id="UP000276888"/>
    </source>
</evidence>
<evidence type="ECO:0000313" key="1">
    <source>
        <dbReference type="EMBL" id="AZS35897.1"/>
    </source>
</evidence>
<name>A0A3S9W747_9MICO</name>
<reference evidence="1 2" key="1">
    <citation type="submission" date="2018-08" db="EMBL/GenBank/DDBJ databases">
        <title>Microbacterium lemovicicum sp. nov., a bacterium isolated from a natural uranium-rich soil.</title>
        <authorList>
            <person name="ORTET P."/>
        </authorList>
    </citation>
    <scope>NUCLEOTIDE SEQUENCE [LARGE SCALE GENOMIC DNA]</scope>
    <source>
        <strain evidence="1 2">Viu22</strain>
    </source>
</reference>
<accession>A0A3S9W747</accession>
<evidence type="ECO:0008006" key="3">
    <source>
        <dbReference type="Google" id="ProtNLM"/>
    </source>
</evidence>
<gene>
    <name evidence="1" type="ORF">CVS47_00495</name>
</gene>
<proteinExistence type="predicted"/>
<dbReference type="AlphaFoldDB" id="A0A3S9W747"/>
<protein>
    <recommendedName>
        <fullName evidence="3">Rhamnosyl transferase</fullName>
    </recommendedName>
</protein>
<organism evidence="1 2">
    <name type="scientific">Microbacterium lemovicicum</name>
    <dbReference type="NCBI Taxonomy" id="1072463"/>
    <lineage>
        <taxon>Bacteria</taxon>
        <taxon>Bacillati</taxon>
        <taxon>Actinomycetota</taxon>
        <taxon>Actinomycetes</taxon>
        <taxon>Micrococcales</taxon>
        <taxon>Microbacteriaceae</taxon>
        <taxon>Microbacterium</taxon>
    </lineage>
</organism>
<dbReference type="Proteomes" id="UP000276888">
    <property type="component" value="Chromosome"/>
</dbReference>
<dbReference type="KEGG" id="mlv:CVS47_00495"/>
<dbReference type="InterPro" id="IPR021466">
    <property type="entry name" value="Put_rhamnosyl_transferase"/>
</dbReference>
<sequence length="292" mass="33153">MLMWSRRERAGNVAAEFDHLVLTKFNILTTPEYGPAARRLEDAWLERRLAEFETFSLPSLRSQSTKTFRWLIFCDDESPQWFKDRMASYGPPVEPVFVSGMTNATMGALLRDRGYTGARPLITTRVDNDDALAIDFIEAVQSEYAGQDRVFINFPWGLRACDGALFTGHWSSNPFMSLIEQPSADGAFLGVYFRQHHLVKKTEKVVNVRRPPSWIRAMHTSNTVQTQVGLPRLADRSSLFEIDWNRLPEPPSMARKILISANGYRARLQRSSKFKRLMGKRISQAASGGSSS</sequence>
<dbReference type="EMBL" id="CP031423">
    <property type="protein sequence ID" value="AZS35897.1"/>
    <property type="molecule type" value="Genomic_DNA"/>
</dbReference>
<dbReference type="Pfam" id="PF11316">
    <property type="entry name" value="Rhamno_transf"/>
    <property type="match status" value="1"/>
</dbReference>
<keyword evidence="2" id="KW-1185">Reference proteome</keyword>